<accession>A0A1I8FDL7</accession>
<keyword evidence="1" id="KW-1185">Reference proteome</keyword>
<organism evidence="1 2">
    <name type="scientific">Macrostomum lignano</name>
    <dbReference type="NCBI Taxonomy" id="282301"/>
    <lineage>
        <taxon>Eukaryota</taxon>
        <taxon>Metazoa</taxon>
        <taxon>Spiralia</taxon>
        <taxon>Lophotrochozoa</taxon>
        <taxon>Platyhelminthes</taxon>
        <taxon>Rhabditophora</taxon>
        <taxon>Macrostomorpha</taxon>
        <taxon>Macrostomida</taxon>
        <taxon>Macrostomidae</taxon>
        <taxon>Macrostomum</taxon>
    </lineage>
</organism>
<protein>
    <submittedName>
        <fullName evidence="2">Ig-like domain-containing protein</fullName>
    </submittedName>
</protein>
<evidence type="ECO:0000313" key="2">
    <source>
        <dbReference type="WBParaSite" id="maker-unitig_29072-snap-gene-0.2-mRNA-1"/>
    </source>
</evidence>
<reference evidence="2" key="1">
    <citation type="submission" date="2016-11" db="UniProtKB">
        <authorList>
            <consortium name="WormBaseParasite"/>
        </authorList>
    </citation>
    <scope>IDENTIFICATION</scope>
</reference>
<evidence type="ECO:0000313" key="1">
    <source>
        <dbReference type="Proteomes" id="UP000095280"/>
    </source>
</evidence>
<dbReference type="WBParaSite" id="maker-unitig_29072-snap-gene-0.2-mRNA-1">
    <property type="protein sequence ID" value="maker-unitig_29072-snap-gene-0.2-mRNA-1"/>
    <property type="gene ID" value="maker-unitig_29072-snap-gene-0.2"/>
</dbReference>
<name>A0A1I8FDL7_9PLAT</name>
<dbReference type="AlphaFoldDB" id="A0A1I8FDL7"/>
<proteinExistence type="predicted"/>
<dbReference type="Proteomes" id="UP000095280">
    <property type="component" value="Unplaced"/>
</dbReference>
<sequence>SRCAHGVAPWLLAASGAGASGCWRSGAGASGFAGARLVLAPLVLARLVLRVSGCQQRGRRPVLRCHRAATPPSSPDAVQGLRAVAQATSLAISGYSVCVNEKPPVQLAQMRLSSLCPICSPTLSTKVECALATPWAQAHIPRRCVWSPARLPPNPPRIECVHKSGHFAEAALGRRRNADLLPVPGRIEMAASSVRLGVFAGWCTRAARHSTRLTRLAELTGLSLRIRATNEAGSAALLQSILLLNWQSASHPPAMKPPTTIRADPGQLQGRLGRPADLCGRDSIVYVLQLLAVKRERLRL</sequence>